<keyword evidence="2" id="KW-0732">Signal</keyword>
<evidence type="ECO:0000313" key="4">
    <source>
        <dbReference type="Proteomes" id="UP001221898"/>
    </source>
</evidence>
<gene>
    <name evidence="3" type="ORF">AAFF_G00049740</name>
</gene>
<evidence type="ECO:0000313" key="3">
    <source>
        <dbReference type="EMBL" id="KAJ8394169.1"/>
    </source>
</evidence>
<feature type="region of interest" description="Disordered" evidence="1">
    <location>
        <begin position="121"/>
        <end position="140"/>
    </location>
</feature>
<comment type="caution">
    <text evidence="3">The sequence shown here is derived from an EMBL/GenBank/DDBJ whole genome shotgun (WGS) entry which is preliminary data.</text>
</comment>
<dbReference type="AlphaFoldDB" id="A0AAD7WFL5"/>
<evidence type="ECO:0000256" key="1">
    <source>
        <dbReference type="SAM" id="MobiDB-lite"/>
    </source>
</evidence>
<reference evidence="3" key="1">
    <citation type="journal article" date="2023" name="Science">
        <title>Genome structures resolve the early diversification of teleost fishes.</title>
        <authorList>
            <person name="Parey E."/>
            <person name="Louis A."/>
            <person name="Montfort J."/>
            <person name="Bouchez O."/>
            <person name="Roques C."/>
            <person name="Iampietro C."/>
            <person name="Lluch J."/>
            <person name="Castinel A."/>
            <person name="Donnadieu C."/>
            <person name="Desvignes T."/>
            <person name="Floi Bucao C."/>
            <person name="Jouanno E."/>
            <person name="Wen M."/>
            <person name="Mejri S."/>
            <person name="Dirks R."/>
            <person name="Jansen H."/>
            <person name="Henkel C."/>
            <person name="Chen W.J."/>
            <person name="Zahm M."/>
            <person name="Cabau C."/>
            <person name="Klopp C."/>
            <person name="Thompson A.W."/>
            <person name="Robinson-Rechavi M."/>
            <person name="Braasch I."/>
            <person name="Lecointre G."/>
            <person name="Bobe J."/>
            <person name="Postlethwait J.H."/>
            <person name="Berthelot C."/>
            <person name="Roest Crollius H."/>
            <person name="Guiguen Y."/>
        </authorList>
    </citation>
    <scope>NUCLEOTIDE SEQUENCE</scope>
    <source>
        <strain evidence="3">NC1722</strain>
    </source>
</reference>
<feature type="signal peptide" evidence="2">
    <location>
        <begin position="1"/>
        <end position="22"/>
    </location>
</feature>
<organism evidence="3 4">
    <name type="scientific">Aldrovandia affinis</name>
    <dbReference type="NCBI Taxonomy" id="143900"/>
    <lineage>
        <taxon>Eukaryota</taxon>
        <taxon>Metazoa</taxon>
        <taxon>Chordata</taxon>
        <taxon>Craniata</taxon>
        <taxon>Vertebrata</taxon>
        <taxon>Euteleostomi</taxon>
        <taxon>Actinopterygii</taxon>
        <taxon>Neopterygii</taxon>
        <taxon>Teleostei</taxon>
        <taxon>Notacanthiformes</taxon>
        <taxon>Halosauridae</taxon>
        <taxon>Aldrovandia</taxon>
    </lineage>
</organism>
<dbReference type="Proteomes" id="UP001221898">
    <property type="component" value="Unassembled WGS sequence"/>
</dbReference>
<sequence length="140" mass="15404">MAPFGTLTGMSICLILWQQPGADDSYGSHVLIMRAALVGVRSLLDGVNWRKNTRGVVALYPPRAFIEEMIFGGIAQASCARVGFDTEVAWIGPDDRERDSPNSCLQVSLDRSLCLLWEPPSPAMWEFPRDPPGPPERSDS</sequence>
<feature type="compositionally biased region" description="Pro residues" evidence="1">
    <location>
        <begin position="130"/>
        <end position="140"/>
    </location>
</feature>
<proteinExistence type="predicted"/>
<dbReference type="EMBL" id="JAINUG010000129">
    <property type="protein sequence ID" value="KAJ8394169.1"/>
    <property type="molecule type" value="Genomic_DNA"/>
</dbReference>
<accession>A0AAD7WFL5</accession>
<feature type="chain" id="PRO_5041979411" evidence="2">
    <location>
        <begin position="23"/>
        <end position="140"/>
    </location>
</feature>
<keyword evidence="4" id="KW-1185">Reference proteome</keyword>
<name>A0AAD7WFL5_9TELE</name>
<evidence type="ECO:0000256" key="2">
    <source>
        <dbReference type="SAM" id="SignalP"/>
    </source>
</evidence>
<protein>
    <submittedName>
        <fullName evidence="3">Uncharacterized protein</fullName>
    </submittedName>
</protein>